<keyword evidence="1" id="KW-0472">Membrane</keyword>
<accession>A0A9P0HB46</accession>
<dbReference type="GO" id="GO:0016706">
    <property type="term" value="F:2-oxoglutarate-dependent dioxygenase activity"/>
    <property type="evidence" value="ECO:0007669"/>
    <property type="project" value="TreeGrafter"/>
</dbReference>
<dbReference type="AlphaFoldDB" id="A0A9P0HB46"/>
<organism evidence="3 4">
    <name type="scientific">Nezara viridula</name>
    <name type="common">Southern green stink bug</name>
    <name type="synonym">Cimex viridulus</name>
    <dbReference type="NCBI Taxonomy" id="85310"/>
    <lineage>
        <taxon>Eukaryota</taxon>
        <taxon>Metazoa</taxon>
        <taxon>Ecdysozoa</taxon>
        <taxon>Arthropoda</taxon>
        <taxon>Hexapoda</taxon>
        <taxon>Insecta</taxon>
        <taxon>Pterygota</taxon>
        <taxon>Neoptera</taxon>
        <taxon>Paraneoptera</taxon>
        <taxon>Hemiptera</taxon>
        <taxon>Heteroptera</taxon>
        <taxon>Panheteroptera</taxon>
        <taxon>Pentatomomorpha</taxon>
        <taxon>Pentatomoidea</taxon>
        <taxon>Pentatomidae</taxon>
        <taxon>Pentatominae</taxon>
        <taxon>Nezara</taxon>
    </lineage>
</organism>
<keyword evidence="1" id="KW-0812">Transmembrane</keyword>
<dbReference type="InterPro" id="IPR041667">
    <property type="entry name" value="Cupin_8"/>
</dbReference>
<name>A0A9P0HB46_NEZVI</name>
<proteinExistence type="predicted"/>
<reference evidence="3" key="1">
    <citation type="submission" date="2022-01" db="EMBL/GenBank/DDBJ databases">
        <authorList>
            <person name="King R."/>
        </authorList>
    </citation>
    <scope>NUCLEOTIDE SEQUENCE</scope>
</reference>
<keyword evidence="1" id="KW-1133">Transmembrane helix</keyword>
<feature type="transmembrane region" description="Helical" evidence="1">
    <location>
        <begin position="69"/>
        <end position="85"/>
    </location>
</feature>
<dbReference type="EMBL" id="OV725080">
    <property type="protein sequence ID" value="CAH1398720.1"/>
    <property type="molecule type" value="Genomic_DNA"/>
</dbReference>
<evidence type="ECO:0000313" key="3">
    <source>
        <dbReference type="EMBL" id="CAH1398720.1"/>
    </source>
</evidence>
<evidence type="ECO:0000313" key="4">
    <source>
        <dbReference type="Proteomes" id="UP001152798"/>
    </source>
</evidence>
<gene>
    <name evidence="3" type="ORF">NEZAVI_LOCUS8317</name>
</gene>
<dbReference type="PANTHER" id="PTHR12480">
    <property type="entry name" value="ARGININE DEMETHYLASE AND LYSYL-HYDROXYLASE JMJD"/>
    <property type="match status" value="1"/>
</dbReference>
<keyword evidence="4" id="KW-1185">Reference proteome</keyword>
<dbReference type="InterPro" id="IPR050910">
    <property type="entry name" value="JMJD6_ArgDemeth/LysHydrox"/>
</dbReference>
<protein>
    <recommendedName>
        <fullName evidence="2">Cupin-like domain-containing protein</fullName>
    </recommendedName>
</protein>
<sequence length="339" mass="39484">MAPCKEAAAGKSSDLKEHFLFERFINLNAYALSKGLCLHELRNLCHSKKSSFSMKNICLCSYVKIANDFKFLVIVLTLLISLLYFKLPFIDGMMKTAFGIKCILPNNYIVWEATRPIADCSICYNLNSAVILPNITREEFSRYAYSYKPIIIKGAAKHWSAVRTFDYHFFKDLFLNTAGAFESVEEECQFLNFKSDFKNLEDVFNMPLKRIYNEKGTKPWYIGWSNCNREMLKKMRRHYTKPHFLPVDAEHSHVDFIFMGFEEGAFMHLDYISRLMWQAQLRGHKTWHLHPPPECENVCTPISFTVNPGDILLLDTRQWYHKTYVSPGEFSLTVSSEYG</sequence>
<feature type="domain" description="Cupin-like" evidence="2">
    <location>
        <begin position="137"/>
        <end position="298"/>
    </location>
</feature>
<evidence type="ECO:0000256" key="1">
    <source>
        <dbReference type="SAM" id="Phobius"/>
    </source>
</evidence>
<dbReference type="Proteomes" id="UP001152798">
    <property type="component" value="Chromosome 4"/>
</dbReference>
<dbReference type="SUPFAM" id="SSF51197">
    <property type="entry name" value="Clavaminate synthase-like"/>
    <property type="match status" value="1"/>
</dbReference>
<dbReference type="Pfam" id="PF13621">
    <property type="entry name" value="Cupin_8"/>
    <property type="match status" value="1"/>
</dbReference>
<dbReference type="Gene3D" id="2.60.120.650">
    <property type="entry name" value="Cupin"/>
    <property type="match status" value="1"/>
</dbReference>
<dbReference type="PANTHER" id="PTHR12480:SF13">
    <property type="entry name" value="LD14533P"/>
    <property type="match status" value="1"/>
</dbReference>
<evidence type="ECO:0000259" key="2">
    <source>
        <dbReference type="Pfam" id="PF13621"/>
    </source>
</evidence>
<dbReference type="OrthoDB" id="47883at2759"/>